<reference evidence="3" key="2">
    <citation type="submission" date="2023-01" db="EMBL/GenBank/DDBJ databases">
        <authorList>
            <person name="Sun Q."/>
            <person name="Evtushenko L."/>
        </authorList>
    </citation>
    <scope>NUCLEOTIDE SEQUENCE</scope>
    <source>
        <strain evidence="3">VKM Ac-1321</strain>
    </source>
</reference>
<name>A0A9W6KP89_9ACTN</name>
<accession>A0A9W6KP89</accession>
<evidence type="ECO:0000256" key="2">
    <source>
        <dbReference type="SAM" id="Phobius"/>
    </source>
</evidence>
<evidence type="ECO:0000313" key="3">
    <source>
        <dbReference type="EMBL" id="GLL05671.1"/>
    </source>
</evidence>
<comment type="caution">
    <text evidence="3">The sequence shown here is derived from an EMBL/GenBank/DDBJ whole genome shotgun (WGS) entry which is preliminary data.</text>
</comment>
<gene>
    <name evidence="3" type="ORF">GCM10017581_074180</name>
</gene>
<feature type="region of interest" description="Disordered" evidence="1">
    <location>
        <begin position="73"/>
        <end position="94"/>
    </location>
</feature>
<proteinExistence type="predicted"/>
<feature type="transmembrane region" description="Helical" evidence="2">
    <location>
        <begin position="44"/>
        <end position="65"/>
    </location>
</feature>
<sequence length="411" mass="42650">MKDAPDLLHEDDVRALLHGVPAPQSGVDLEAAMRAGRRMSLRRGAAGVAGGTTAVVLAAALAVVVSRADAAQKPATAPAAVPSRSAASTPASRPAVSSVTDIKLRCPMTPLNKPAGAGGLQVDAVDPSGRYVSGHAVDDRANFTSILWVDGAPQYLRFAASVQIKSINSHGVAAGEGGDADPNSAGWYFRYAGGEVTRLQVPAGWRQFGNVTINERGDIADTIKPEDDRPEGAVKGIVWKAGSTTPILVPLPSRGTVLAITADTRLLGYIGDGAMQDAYLWDLAGTATKLPHPAGSQVAPAATAGNYASGWIPGLIPRWDITTNRLTTIPAVPDGENRMLGMHVSATGWITDGIQVAYRPDGTPVRLTAPGTSEVGSAGVTDNGDVFGTYYDRSRKNESYTAVVWHCGSAA</sequence>
<keyword evidence="2" id="KW-0812">Transmembrane</keyword>
<reference evidence="3" key="1">
    <citation type="journal article" date="2014" name="Int. J. Syst. Evol. Microbiol.">
        <title>Complete genome sequence of Corynebacterium casei LMG S-19264T (=DSM 44701T), isolated from a smear-ripened cheese.</title>
        <authorList>
            <consortium name="US DOE Joint Genome Institute (JGI-PGF)"/>
            <person name="Walter F."/>
            <person name="Albersmeier A."/>
            <person name="Kalinowski J."/>
            <person name="Ruckert C."/>
        </authorList>
    </citation>
    <scope>NUCLEOTIDE SEQUENCE</scope>
    <source>
        <strain evidence="3">VKM Ac-1321</strain>
    </source>
</reference>
<organism evidence="3 4">
    <name type="scientific">Dactylosporangium matsuzakiense</name>
    <dbReference type="NCBI Taxonomy" id="53360"/>
    <lineage>
        <taxon>Bacteria</taxon>
        <taxon>Bacillati</taxon>
        <taxon>Actinomycetota</taxon>
        <taxon>Actinomycetes</taxon>
        <taxon>Micromonosporales</taxon>
        <taxon>Micromonosporaceae</taxon>
        <taxon>Dactylosporangium</taxon>
    </lineage>
</organism>
<dbReference type="AlphaFoldDB" id="A0A9W6KP89"/>
<keyword evidence="2" id="KW-0472">Membrane</keyword>
<evidence type="ECO:0000256" key="1">
    <source>
        <dbReference type="SAM" id="MobiDB-lite"/>
    </source>
</evidence>
<evidence type="ECO:0000313" key="4">
    <source>
        <dbReference type="Proteomes" id="UP001143480"/>
    </source>
</evidence>
<dbReference type="RefSeq" id="WP_261958881.1">
    <property type="nucleotide sequence ID" value="NZ_BAAAXA010000001.1"/>
</dbReference>
<keyword evidence="4" id="KW-1185">Reference proteome</keyword>
<keyword evidence="2" id="KW-1133">Transmembrane helix</keyword>
<dbReference type="EMBL" id="BSFP01000061">
    <property type="protein sequence ID" value="GLL05671.1"/>
    <property type="molecule type" value="Genomic_DNA"/>
</dbReference>
<protein>
    <submittedName>
        <fullName evidence="3">Uncharacterized protein</fullName>
    </submittedName>
</protein>
<dbReference type="Proteomes" id="UP001143480">
    <property type="component" value="Unassembled WGS sequence"/>
</dbReference>